<dbReference type="EMBL" id="JBHRXX010000007">
    <property type="protein sequence ID" value="MFC3685607.1"/>
    <property type="molecule type" value="Genomic_DNA"/>
</dbReference>
<accession>A0ABV7W848</accession>
<evidence type="ECO:0000313" key="2">
    <source>
        <dbReference type="EMBL" id="MFC3685607.1"/>
    </source>
</evidence>
<sequence>MPQQPTPQRGIVLPMALIMLVIISFAGLMAARNSATFEQFSNNLRTTQVARLAAEDALRQCERIAKAKAEAEDDPAVVVPDDAAKISETEIAADDDVSIKGGLWNTKASWADGADNLITVVPTYGENVQDEDGKNPRLKNSPTCIIQTMVNDRFLVTSRGLSNDAQVDENGVLTAGSEVWLQSILTPAIPMLDDNGGWK</sequence>
<keyword evidence="1" id="KW-0812">Transmembrane</keyword>
<evidence type="ECO:0000313" key="3">
    <source>
        <dbReference type="Proteomes" id="UP001595729"/>
    </source>
</evidence>
<feature type="transmembrane region" description="Helical" evidence="1">
    <location>
        <begin position="12"/>
        <end position="31"/>
    </location>
</feature>
<keyword evidence="1" id="KW-0472">Membrane</keyword>
<dbReference type="Proteomes" id="UP001595729">
    <property type="component" value="Unassembled WGS sequence"/>
</dbReference>
<reference evidence="3" key="1">
    <citation type="journal article" date="2019" name="Int. J. Syst. Evol. Microbiol.">
        <title>The Global Catalogue of Microorganisms (GCM) 10K type strain sequencing project: providing services to taxonomists for standard genome sequencing and annotation.</title>
        <authorList>
            <consortium name="The Broad Institute Genomics Platform"/>
            <consortium name="The Broad Institute Genome Sequencing Center for Infectious Disease"/>
            <person name="Wu L."/>
            <person name="Ma J."/>
        </authorList>
    </citation>
    <scope>NUCLEOTIDE SEQUENCE [LARGE SCALE GENOMIC DNA]</scope>
    <source>
        <strain evidence="3">KCTC 42501</strain>
    </source>
</reference>
<keyword evidence="1" id="KW-1133">Transmembrane helix</keyword>
<dbReference type="RefSeq" id="WP_382177094.1">
    <property type="nucleotide sequence ID" value="NZ_JBHRXX010000007.1"/>
</dbReference>
<protein>
    <recommendedName>
        <fullName evidence="4">Type 4 fimbrial biogenesis protein PilX N-terminal domain-containing protein</fullName>
    </recommendedName>
</protein>
<name>A0ABV7W848_9BURK</name>
<evidence type="ECO:0000256" key="1">
    <source>
        <dbReference type="SAM" id="Phobius"/>
    </source>
</evidence>
<evidence type="ECO:0008006" key="4">
    <source>
        <dbReference type="Google" id="ProtNLM"/>
    </source>
</evidence>
<comment type="caution">
    <text evidence="2">The sequence shown here is derived from an EMBL/GenBank/DDBJ whole genome shotgun (WGS) entry which is preliminary data.</text>
</comment>
<gene>
    <name evidence="2" type="ORF">ACFOPI_18540</name>
</gene>
<organism evidence="2 3">
    <name type="scientific">Hydrogenophaga luteola</name>
    <dbReference type="NCBI Taxonomy" id="1591122"/>
    <lineage>
        <taxon>Bacteria</taxon>
        <taxon>Pseudomonadati</taxon>
        <taxon>Pseudomonadota</taxon>
        <taxon>Betaproteobacteria</taxon>
        <taxon>Burkholderiales</taxon>
        <taxon>Comamonadaceae</taxon>
        <taxon>Hydrogenophaga</taxon>
    </lineage>
</organism>
<proteinExistence type="predicted"/>
<keyword evidence="3" id="KW-1185">Reference proteome</keyword>